<proteinExistence type="predicted"/>
<gene>
    <name evidence="2" type="ORF">OBKJMPBA_00011</name>
</gene>
<evidence type="ECO:0000313" key="3">
    <source>
        <dbReference type="Proteomes" id="UP001156239"/>
    </source>
</evidence>
<evidence type="ECO:0000313" key="2">
    <source>
        <dbReference type="EMBL" id="UYL65043.1"/>
    </source>
</evidence>
<accession>A0AA46TE18</accession>
<keyword evidence="3" id="KW-1185">Reference proteome</keyword>
<protein>
    <submittedName>
        <fullName evidence="2">Uncharacterized protein</fullName>
    </submittedName>
</protein>
<organism evidence="2 3">
    <name type="scientific">Methanophagales virus PBV304</name>
    <dbReference type="NCBI Taxonomy" id="3071309"/>
    <lineage>
        <taxon>Viruses</taxon>
        <taxon>Varidnaviria</taxon>
        <taxon>Abadenavirae</taxon>
        <taxon>Produgelaviricota</taxon>
        <taxon>Belvinaviricetes</taxon>
        <taxon>Coyopavirales</taxon>
        <taxon>Chaacviridae</taxon>
        <taxon>Homochaacvirus</taxon>
        <taxon>Homochaacvirus pescaderoense</taxon>
    </lineage>
</organism>
<name>A0AA46TE18_9VIRU</name>
<feature type="coiled-coil region" evidence="1">
    <location>
        <begin position="58"/>
        <end position="85"/>
    </location>
</feature>
<reference evidence="2 3" key="1">
    <citation type="submission" date="2022-09" db="EMBL/GenBank/DDBJ databases">
        <title>Evolutionary Diversification of Methanotrophic Ca. Methanophagales (ANME-1) and Their Expansive Virome.</title>
        <authorList>
            <person name="Laso-Perez R."/>
            <person name="Wu F."/>
            <person name="Cremiere A."/>
            <person name="Speth D.R."/>
            <person name="Magyar J.S."/>
            <person name="Krupovic M."/>
            <person name="Orphan V."/>
        </authorList>
    </citation>
    <scope>NUCLEOTIDE SEQUENCE [LARGE SCALE GENOMIC DNA]</scope>
    <source>
        <strain evidence="2">PBV304</strain>
    </source>
</reference>
<sequence>MLLEKAKAGTTEEKTRAEREIVRRCCEYSRRMADLCGHIAEMYAFAETAFKAKNYNLTADALAKVRELEAELDKVREEEKEWNEAFWEIMRRV</sequence>
<dbReference type="EMBL" id="OP548099">
    <property type="protein sequence ID" value="UYL65043.1"/>
    <property type="molecule type" value="Genomic_DNA"/>
</dbReference>
<dbReference type="Proteomes" id="UP001156239">
    <property type="component" value="Segment"/>
</dbReference>
<evidence type="ECO:0000256" key="1">
    <source>
        <dbReference type="SAM" id="Coils"/>
    </source>
</evidence>
<keyword evidence="1" id="KW-0175">Coiled coil</keyword>